<dbReference type="OrthoDB" id="1429691at2"/>
<dbReference type="InterPro" id="IPR026444">
    <property type="entry name" value="Secre_tail"/>
</dbReference>
<keyword evidence="5" id="KW-1185">Reference proteome</keyword>
<protein>
    <submittedName>
        <fullName evidence="4">Por secretion system C-terminal sorting domain-containing protein</fullName>
    </submittedName>
</protein>
<dbReference type="AlphaFoldDB" id="A0A1I4VBZ8"/>
<name>A0A1I4VBZ8_CHROL</name>
<dbReference type="EMBL" id="FOVD01000001">
    <property type="protein sequence ID" value="SFM98722.1"/>
    <property type="molecule type" value="Genomic_DNA"/>
</dbReference>
<dbReference type="RefSeq" id="WP_090021849.1">
    <property type="nucleotide sequence ID" value="NZ_FOVD01000001.1"/>
</dbReference>
<dbReference type="Proteomes" id="UP000198769">
    <property type="component" value="Unassembled WGS sequence"/>
</dbReference>
<dbReference type="Pfam" id="PF18962">
    <property type="entry name" value="Por_Secre_tail"/>
    <property type="match status" value="1"/>
</dbReference>
<accession>A0A1I4VBZ8</accession>
<evidence type="ECO:0000313" key="5">
    <source>
        <dbReference type="Proteomes" id="UP000198769"/>
    </source>
</evidence>
<feature type="signal peptide" evidence="2">
    <location>
        <begin position="1"/>
        <end position="18"/>
    </location>
</feature>
<organism evidence="4 5">
    <name type="scientific">Chryseobacterium oleae</name>
    <dbReference type="NCBI Taxonomy" id="491207"/>
    <lineage>
        <taxon>Bacteria</taxon>
        <taxon>Pseudomonadati</taxon>
        <taxon>Bacteroidota</taxon>
        <taxon>Flavobacteriia</taxon>
        <taxon>Flavobacteriales</taxon>
        <taxon>Weeksellaceae</taxon>
        <taxon>Chryseobacterium group</taxon>
        <taxon>Chryseobacterium</taxon>
    </lineage>
</organism>
<evidence type="ECO:0000256" key="1">
    <source>
        <dbReference type="ARBA" id="ARBA00022729"/>
    </source>
</evidence>
<keyword evidence="1 2" id="KW-0732">Signal</keyword>
<sequence length="240" mass="26943">MKKLLLPAAIIVSTLFQAQSSELLSTTWYLKKVIKNNTTYLLPQNSEIGTPTMTFTPTPGSSGTYTNMNSPVCGKSIWGNIFLQGMQPNHFVFWTYGVGNSQTCTNPENIDFTNQYVNYFNISSDSHDYQITNSGNTKNLVLTNNLGDKAFYESGFLATQESEASNVSSIKIYPNPVKDSFLEIKGIERIEWTKIYNAEGRLVQQNSADSRIDISGLSRGGYFLEIKSQKGLSRYQFIRE</sequence>
<reference evidence="5" key="1">
    <citation type="submission" date="2016-10" db="EMBL/GenBank/DDBJ databases">
        <authorList>
            <person name="Varghese N."/>
            <person name="Submissions S."/>
        </authorList>
    </citation>
    <scope>NUCLEOTIDE SEQUENCE [LARGE SCALE GENOMIC DNA]</scope>
    <source>
        <strain evidence="5">DSM 25575</strain>
    </source>
</reference>
<evidence type="ECO:0000259" key="3">
    <source>
        <dbReference type="Pfam" id="PF18962"/>
    </source>
</evidence>
<gene>
    <name evidence="4" type="ORF">SAMN05421594_0131</name>
</gene>
<proteinExistence type="predicted"/>
<evidence type="ECO:0000313" key="4">
    <source>
        <dbReference type="EMBL" id="SFM98722.1"/>
    </source>
</evidence>
<dbReference type="NCBIfam" id="TIGR04183">
    <property type="entry name" value="Por_Secre_tail"/>
    <property type="match status" value="1"/>
</dbReference>
<feature type="domain" description="Secretion system C-terminal sorting" evidence="3">
    <location>
        <begin position="172"/>
        <end position="231"/>
    </location>
</feature>
<feature type="chain" id="PRO_5011739491" evidence="2">
    <location>
        <begin position="19"/>
        <end position="240"/>
    </location>
</feature>
<evidence type="ECO:0000256" key="2">
    <source>
        <dbReference type="SAM" id="SignalP"/>
    </source>
</evidence>